<comment type="caution">
    <text evidence="4">The sequence shown here is derived from an EMBL/GenBank/DDBJ whole genome shotgun (WGS) entry which is preliminary data.</text>
</comment>
<accession>A0ABU0H1M0</accession>
<dbReference type="EC" id="2.7.7.65" evidence="1"/>
<dbReference type="SUPFAM" id="SSF55073">
    <property type="entry name" value="Nucleotide cyclase"/>
    <property type="match status" value="1"/>
</dbReference>
<dbReference type="InterPro" id="IPR029787">
    <property type="entry name" value="Nucleotide_cyclase"/>
</dbReference>
<reference evidence="4 5" key="1">
    <citation type="submission" date="2023-07" db="EMBL/GenBank/DDBJ databases">
        <title>Genomic Encyclopedia of Type Strains, Phase IV (KMG-IV): sequencing the most valuable type-strain genomes for metagenomic binning, comparative biology and taxonomic classification.</title>
        <authorList>
            <person name="Goeker M."/>
        </authorList>
    </citation>
    <scope>NUCLEOTIDE SEQUENCE [LARGE SCALE GENOMIC DNA]</scope>
    <source>
        <strain evidence="4 5">B6-8</strain>
    </source>
</reference>
<dbReference type="InterPro" id="IPR000160">
    <property type="entry name" value="GGDEF_dom"/>
</dbReference>
<name>A0ABU0H1M0_9HYPH</name>
<evidence type="ECO:0000259" key="3">
    <source>
        <dbReference type="PROSITE" id="PS50887"/>
    </source>
</evidence>
<feature type="domain" description="GGDEF" evidence="3">
    <location>
        <begin position="170"/>
        <end position="302"/>
    </location>
</feature>
<dbReference type="Pfam" id="PF00990">
    <property type="entry name" value="GGDEF"/>
    <property type="match status" value="1"/>
</dbReference>
<dbReference type="EMBL" id="JAUSVO010000001">
    <property type="protein sequence ID" value="MDQ0436209.1"/>
    <property type="molecule type" value="Genomic_DNA"/>
</dbReference>
<dbReference type="RefSeq" id="WP_266347139.1">
    <property type="nucleotide sequence ID" value="NZ_JAPKNG010000001.1"/>
</dbReference>
<dbReference type="CDD" id="cd01949">
    <property type="entry name" value="GGDEF"/>
    <property type="match status" value="1"/>
</dbReference>
<dbReference type="PANTHER" id="PTHR45138:SF9">
    <property type="entry name" value="DIGUANYLATE CYCLASE DGCM-RELATED"/>
    <property type="match status" value="1"/>
</dbReference>
<dbReference type="InterPro" id="IPR043128">
    <property type="entry name" value="Rev_trsase/Diguanyl_cyclase"/>
</dbReference>
<dbReference type="InterPro" id="IPR050469">
    <property type="entry name" value="Diguanylate_Cyclase"/>
</dbReference>
<evidence type="ECO:0000313" key="5">
    <source>
        <dbReference type="Proteomes" id="UP001241603"/>
    </source>
</evidence>
<dbReference type="SMART" id="SM00267">
    <property type="entry name" value="GGDEF"/>
    <property type="match status" value="1"/>
</dbReference>
<comment type="catalytic activity">
    <reaction evidence="2">
        <text>2 GTP = 3',3'-c-di-GMP + 2 diphosphate</text>
        <dbReference type="Rhea" id="RHEA:24898"/>
        <dbReference type="ChEBI" id="CHEBI:33019"/>
        <dbReference type="ChEBI" id="CHEBI:37565"/>
        <dbReference type="ChEBI" id="CHEBI:58805"/>
        <dbReference type="EC" id="2.7.7.65"/>
    </reaction>
</comment>
<evidence type="ECO:0000256" key="1">
    <source>
        <dbReference type="ARBA" id="ARBA00012528"/>
    </source>
</evidence>
<dbReference type="PANTHER" id="PTHR45138">
    <property type="entry name" value="REGULATORY COMPONENTS OF SENSORY TRANSDUCTION SYSTEM"/>
    <property type="match status" value="1"/>
</dbReference>
<keyword evidence="5" id="KW-1185">Reference proteome</keyword>
<dbReference type="Proteomes" id="UP001241603">
    <property type="component" value="Unassembled WGS sequence"/>
</dbReference>
<dbReference type="Gene3D" id="3.30.70.270">
    <property type="match status" value="1"/>
</dbReference>
<organism evidence="4 5">
    <name type="scientific">Kaistia dalseonensis</name>
    <dbReference type="NCBI Taxonomy" id="410840"/>
    <lineage>
        <taxon>Bacteria</taxon>
        <taxon>Pseudomonadati</taxon>
        <taxon>Pseudomonadota</taxon>
        <taxon>Alphaproteobacteria</taxon>
        <taxon>Hyphomicrobiales</taxon>
        <taxon>Kaistiaceae</taxon>
        <taxon>Kaistia</taxon>
    </lineage>
</organism>
<sequence length="310" mass="35021">MDEVVAKLFQIYETTPVLVSAYDGFDRLRYANPAFRSAFFVELGEEPLWSELMRRNFLLGRGTVIRNPDFEAWLFSTQARRGKAGFRAFETDVVDGRWFWMTETVQADGWMLCIASDVTELKAEDRAVRQDRDFAIKTAHTDDLTGAANRRYVMARIDDMLDRPAEPRTVLGCVAILDLDNFKVINDRFGHLTGDLVLTDFARRIQQQIRRTDCFGRVGGEEFMLVLPNTSIEQANLIAERMLAVVRASMPFPERPDFRYSFSAGIAAGLESDTVSSLYARADSALYLAKVAGRNRIHIAELPPSQAAIA</sequence>
<dbReference type="PROSITE" id="PS50887">
    <property type="entry name" value="GGDEF"/>
    <property type="match status" value="1"/>
</dbReference>
<protein>
    <recommendedName>
        <fullName evidence="1">diguanylate cyclase</fullName>
        <ecNumber evidence="1">2.7.7.65</ecNumber>
    </recommendedName>
</protein>
<dbReference type="NCBIfam" id="TIGR00254">
    <property type="entry name" value="GGDEF"/>
    <property type="match status" value="1"/>
</dbReference>
<evidence type="ECO:0000256" key="2">
    <source>
        <dbReference type="ARBA" id="ARBA00034247"/>
    </source>
</evidence>
<evidence type="ECO:0000313" key="4">
    <source>
        <dbReference type="EMBL" id="MDQ0436209.1"/>
    </source>
</evidence>
<gene>
    <name evidence="4" type="ORF">QO014_000579</name>
</gene>
<proteinExistence type="predicted"/>